<evidence type="ECO:0008006" key="6">
    <source>
        <dbReference type="Google" id="ProtNLM"/>
    </source>
</evidence>
<evidence type="ECO:0000313" key="4">
    <source>
        <dbReference type="EMBL" id="PIQ74801.1"/>
    </source>
</evidence>
<keyword evidence="1" id="KW-0812">Transmembrane</keyword>
<protein>
    <recommendedName>
        <fullName evidence="6">Lipoprotein YerB</fullName>
    </recommendedName>
</protein>
<dbReference type="Proteomes" id="UP000231550">
    <property type="component" value="Unassembled WGS sequence"/>
</dbReference>
<keyword evidence="1" id="KW-0472">Membrane</keyword>
<proteinExistence type="predicted"/>
<organism evidence="4 5">
    <name type="scientific">Candidatus Portnoybacteria bacterium CG11_big_fil_rev_8_21_14_0_20_44_10</name>
    <dbReference type="NCBI Taxonomy" id="1974818"/>
    <lineage>
        <taxon>Bacteria</taxon>
        <taxon>Candidatus Portnoyibacteriota</taxon>
    </lineage>
</organism>
<reference evidence="4 5" key="1">
    <citation type="submission" date="2017-09" db="EMBL/GenBank/DDBJ databases">
        <title>Depth-based differentiation of microbial function through sediment-hosted aquifers and enrichment of novel symbionts in the deep terrestrial subsurface.</title>
        <authorList>
            <person name="Probst A.J."/>
            <person name="Ladd B."/>
            <person name="Jarett J.K."/>
            <person name="Geller-Mcgrath D.E."/>
            <person name="Sieber C.M."/>
            <person name="Emerson J.B."/>
            <person name="Anantharaman K."/>
            <person name="Thomas B.C."/>
            <person name="Malmstrom R."/>
            <person name="Stieglmeier M."/>
            <person name="Klingl A."/>
            <person name="Woyke T."/>
            <person name="Ryan C.M."/>
            <person name="Banfield J.F."/>
        </authorList>
    </citation>
    <scope>NUCLEOTIDE SEQUENCE [LARGE SCALE GENOMIC DNA]</scope>
    <source>
        <strain evidence="4">CG11_big_fil_rev_8_21_14_0_20_44_10</strain>
    </source>
</reference>
<evidence type="ECO:0000313" key="5">
    <source>
        <dbReference type="Proteomes" id="UP000231550"/>
    </source>
</evidence>
<gene>
    <name evidence="4" type="ORF">COV85_00130</name>
</gene>
<accession>A0A2H0KRL4</accession>
<dbReference type="InterPro" id="IPR035328">
    <property type="entry name" value="DUF3048_C"/>
</dbReference>
<dbReference type="EMBL" id="PCVN01000002">
    <property type="protein sequence ID" value="PIQ74801.1"/>
    <property type="molecule type" value="Genomic_DNA"/>
</dbReference>
<feature type="domain" description="DUF3048" evidence="2">
    <location>
        <begin position="93"/>
        <end position="225"/>
    </location>
</feature>
<dbReference type="InterPro" id="IPR023158">
    <property type="entry name" value="YerB-like_sf"/>
</dbReference>
<evidence type="ECO:0000256" key="1">
    <source>
        <dbReference type="SAM" id="Phobius"/>
    </source>
</evidence>
<keyword evidence="1" id="KW-1133">Transmembrane helix</keyword>
<dbReference type="SUPFAM" id="SSF159774">
    <property type="entry name" value="YerB-like"/>
    <property type="match status" value="1"/>
</dbReference>
<name>A0A2H0KRL4_9BACT</name>
<sequence>MRKKINRKIKRSQNLWKNKIRSGIAQARIFCKENPIIFIGLILFIGFLFLVQEKRTISISSSDNLAAQVLNTEARGALSANVSPISGLACQDYDRRPIAVMLANDPVTRPLSGLKDADLVFEMQVVQDSITRLMAVYVCGNPAEIGSFRSARHSFIPLAMGIDAIYAHWGGSHFALDKLNAGIMDNIDALRNPFSAFYRTSNIAAPHNGFSSMERLVNSATKLGYRSENGFEGYEHLSVAADQRSSTGKQTIKIGYAPPYNVEYRYDPEKNSYLRWRGGVPEIDKISGQQVEAKNVVIMWAASEELEGQYNNVEVEGGDEATIYRNGEVGSGTWRKNKKDRESKLYFFDDEGGEIEFVPGQIWVEIIEPEKTVTWD</sequence>
<comment type="caution">
    <text evidence="4">The sequence shown here is derived from an EMBL/GenBank/DDBJ whole genome shotgun (WGS) entry which is preliminary data.</text>
</comment>
<evidence type="ECO:0000259" key="2">
    <source>
        <dbReference type="Pfam" id="PF11258"/>
    </source>
</evidence>
<feature type="transmembrane region" description="Helical" evidence="1">
    <location>
        <begin position="36"/>
        <end position="52"/>
    </location>
</feature>
<evidence type="ECO:0000259" key="3">
    <source>
        <dbReference type="Pfam" id="PF17479"/>
    </source>
</evidence>
<dbReference type="Gene3D" id="3.50.90.10">
    <property type="entry name" value="YerB-like"/>
    <property type="match status" value="1"/>
</dbReference>
<dbReference type="AlphaFoldDB" id="A0A2H0KRL4"/>
<dbReference type="InterPro" id="IPR021416">
    <property type="entry name" value="DUF3048_N"/>
</dbReference>
<dbReference type="Pfam" id="PF17479">
    <property type="entry name" value="DUF3048_C"/>
    <property type="match status" value="1"/>
</dbReference>
<feature type="domain" description="DUF3048" evidence="3">
    <location>
        <begin position="254"/>
        <end position="364"/>
    </location>
</feature>
<dbReference type="Pfam" id="PF11258">
    <property type="entry name" value="DUF3048"/>
    <property type="match status" value="1"/>
</dbReference>